<reference evidence="8" key="1">
    <citation type="submission" date="2022-06" db="EMBL/GenBank/DDBJ databases">
        <title>Draft genome sequence of Streptomyces sp. RB6PN25 isolated from peat swamp forest in Thailand.</title>
        <authorList>
            <person name="Duangmal K."/>
            <person name="Klaysubun C."/>
        </authorList>
    </citation>
    <scope>NUCLEOTIDE SEQUENCE</scope>
    <source>
        <strain evidence="8">RB6PN25</strain>
    </source>
</reference>
<dbReference type="Proteomes" id="UP001057702">
    <property type="component" value="Unassembled WGS sequence"/>
</dbReference>
<dbReference type="PROSITE" id="PS00622">
    <property type="entry name" value="HTH_LUXR_1"/>
    <property type="match status" value="1"/>
</dbReference>
<dbReference type="PRINTS" id="PR00038">
    <property type="entry name" value="HTHLUXR"/>
</dbReference>
<dbReference type="PANTHER" id="PTHR43214:SF24">
    <property type="entry name" value="TRANSCRIPTIONAL REGULATORY PROTEIN NARL-RELATED"/>
    <property type="match status" value="1"/>
</dbReference>
<dbReference type="EMBL" id="JANFNG010000012">
    <property type="protein sequence ID" value="MCQ4082258.1"/>
    <property type="molecule type" value="Genomic_DNA"/>
</dbReference>
<evidence type="ECO:0000259" key="6">
    <source>
        <dbReference type="PROSITE" id="PS50043"/>
    </source>
</evidence>
<dbReference type="CDD" id="cd17535">
    <property type="entry name" value="REC_NarL-like"/>
    <property type="match status" value="1"/>
</dbReference>
<dbReference type="SMART" id="SM00448">
    <property type="entry name" value="REC"/>
    <property type="match status" value="1"/>
</dbReference>
<keyword evidence="9" id="KW-1185">Reference proteome</keyword>
<keyword evidence="1 5" id="KW-0597">Phosphoprotein</keyword>
<dbReference type="PANTHER" id="PTHR43214">
    <property type="entry name" value="TWO-COMPONENT RESPONSE REGULATOR"/>
    <property type="match status" value="1"/>
</dbReference>
<gene>
    <name evidence="8" type="ORF">NGB36_16995</name>
</gene>
<dbReference type="InterPro" id="IPR016032">
    <property type="entry name" value="Sig_transdc_resp-reg_C-effctor"/>
</dbReference>
<evidence type="ECO:0000256" key="4">
    <source>
        <dbReference type="ARBA" id="ARBA00023163"/>
    </source>
</evidence>
<keyword evidence="3" id="KW-0238">DNA-binding</keyword>
<dbReference type="Pfam" id="PF00196">
    <property type="entry name" value="GerE"/>
    <property type="match status" value="1"/>
</dbReference>
<sequence>MRILVVDDSAVVRAALRAVLGTDVVGEARGGVEAVAAARRLHPEVVLLDVRMPGGGGLAALPELVASGAAVLMLTYSGEGDVVREAVRMGAAGYLVHGEFDTAGLTAAVRDAASGRAHLTPTAATAVLAGVRAAAEGAAEGAAQGTAGGVPLQPQRNLHLQSDVGDARARFGLSQREGQIMELVADGLSNPQIAAACFVSEKTVKNHINRIFAKLGATRRGQAIAVWLGRRRAGACP</sequence>
<evidence type="ECO:0000256" key="1">
    <source>
        <dbReference type="ARBA" id="ARBA00022553"/>
    </source>
</evidence>
<dbReference type="SUPFAM" id="SSF52172">
    <property type="entry name" value="CheY-like"/>
    <property type="match status" value="1"/>
</dbReference>
<proteinExistence type="predicted"/>
<dbReference type="InterPro" id="IPR039420">
    <property type="entry name" value="WalR-like"/>
</dbReference>
<accession>A0ABT1PX46</accession>
<dbReference type="Pfam" id="PF00072">
    <property type="entry name" value="Response_reg"/>
    <property type="match status" value="1"/>
</dbReference>
<evidence type="ECO:0000256" key="3">
    <source>
        <dbReference type="ARBA" id="ARBA00023125"/>
    </source>
</evidence>
<evidence type="ECO:0000256" key="5">
    <source>
        <dbReference type="PROSITE-ProRule" id="PRU00169"/>
    </source>
</evidence>
<organism evidence="8 9">
    <name type="scientific">Streptomyces humicola</name>
    <dbReference type="NCBI Taxonomy" id="2953240"/>
    <lineage>
        <taxon>Bacteria</taxon>
        <taxon>Bacillati</taxon>
        <taxon>Actinomycetota</taxon>
        <taxon>Actinomycetes</taxon>
        <taxon>Kitasatosporales</taxon>
        <taxon>Streptomycetaceae</taxon>
        <taxon>Streptomyces</taxon>
    </lineage>
</organism>
<protein>
    <submittedName>
        <fullName evidence="8">Response regulator transcription factor</fullName>
    </submittedName>
</protein>
<dbReference type="InterPro" id="IPR000792">
    <property type="entry name" value="Tscrpt_reg_LuxR_C"/>
</dbReference>
<dbReference type="Gene3D" id="3.40.50.2300">
    <property type="match status" value="1"/>
</dbReference>
<feature type="modified residue" description="4-aspartylphosphate" evidence="5">
    <location>
        <position position="49"/>
    </location>
</feature>
<dbReference type="PROSITE" id="PS50110">
    <property type="entry name" value="RESPONSE_REGULATORY"/>
    <property type="match status" value="1"/>
</dbReference>
<evidence type="ECO:0000313" key="9">
    <source>
        <dbReference type="Proteomes" id="UP001057702"/>
    </source>
</evidence>
<feature type="domain" description="HTH luxR-type" evidence="6">
    <location>
        <begin position="166"/>
        <end position="231"/>
    </location>
</feature>
<dbReference type="InterPro" id="IPR001789">
    <property type="entry name" value="Sig_transdc_resp-reg_receiver"/>
</dbReference>
<keyword evidence="4" id="KW-0804">Transcription</keyword>
<dbReference type="Gene3D" id="1.10.10.10">
    <property type="entry name" value="Winged helix-like DNA-binding domain superfamily/Winged helix DNA-binding domain"/>
    <property type="match status" value="1"/>
</dbReference>
<dbReference type="InterPro" id="IPR036388">
    <property type="entry name" value="WH-like_DNA-bd_sf"/>
</dbReference>
<evidence type="ECO:0000259" key="7">
    <source>
        <dbReference type="PROSITE" id="PS50110"/>
    </source>
</evidence>
<keyword evidence="2" id="KW-0805">Transcription regulation</keyword>
<dbReference type="InterPro" id="IPR058245">
    <property type="entry name" value="NreC/VraR/RcsB-like_REC"/>
</dbReference>
<evidence type="ECO:0000313" key="8">
    <source>
        <dbReference type="EMBL" id="MCQ4082258.1"/>
    </source>
</evidence>
<dbReference type="InterPro" id="IPR011006">
    <property type="entry name" value="CheY-like_superfamily"/>
</dbReference>
<dbReference type="PROSITE" id="PS50043">
    <property type="entry name" value="HTH_LUXR_2"/>
    <property type="match status" value="1"/>
</dbReference>
<dbReference type="SMART" id="SM00421">
    <property type="entry name" value="HTH_LUXR"/>
    <property type="match status" value="1"/>
</dbReference>
<feature type="domain" description="Response regulatory" evidence="7">
    <location>
        <begin position="2"/>
        <end position="112"/>
    </location>
</feature>
<dbReference type="CDD" id="cd06170">
    <property type="entry name" value="LuxR_C_like"/>
    <property type="match status" value="1"/>
</dbReference>
<name>A0ABT1PX46_9ACTN</name>
<evidence type="ECO:0000256" key="2">
    <source>
        <dbReference type="ARBA" id="ARBA00023015"/>
    </source>
</evidence>
<dbReference type="SUPFAM" id="SSF46894">
    <property type="entry name" value="C-terminal effector domain of the bipartite response regulators"/>
    <property type="match status" value="1"/>
</dbReference>
<comment type="caution">
    <text evidence="8">The sequence shown here is derived from an EMBL/GenBank/DDBJ whole genome shotgun (WGS) entry which is preliminary data.</text>
</comment>